<dbReference type="RefSeq" id="WP_138227312.1">
    <property type="nucleotide sequence ID" value="NZ_CP040396.1"/>
</dbReference>
<keyword evidence="2" id="KW-0472">Membrane</keyword>
<dbReference type="AlphaFoldDB" id="A0A4P8XRY9"/>
<keyword evidence="4" id="KW-1185">Reference proteome</keyword>
<organism evidence="3 4">
    <name type="scientific">Paenibacillus algicola</name>
    <dbReference type="NCBI Taxonomy" id="2565926"/>
    <lineage>
        <taxon>Bacteria</taxon>
        <taxon>Bacillati</taxon>
        <taxon>Bacillota</taxon>
        <taxon>Bacilli</taxon>
        <taxon>Bacillales</taxon>
        <taxon>Paenibacillaceae</taxon>
        <taxon>Paenibacillus</taxon>
    </lineage>
</organism>
<evidence type="ECO:0000313" key="3">
    <source>
        <dbReference type="EMBL" id="QCT04631.1"/>
    </source>
</evidence>
<proteinExistence type="predicted"/>
<dbReference type="OrthoDB" id="2567995at2"/>
<evidence type="ECO:0000256" key="1">
    <source>
        <dbReference type="SAM" id="MobiDB-lite"/>
    </source>
</evidence>
<keyword evidence="2" id="KW-1133">Transmembrane helix</keyword>
<feature type="region of interest" description="Disordered" evidence="1">
    <location>
        <begin position="216"/>
        <end position="236"/>
    </location>
</feature>
<dbReference type="Proteomes" id="UP000300879">
    <property type="component" value="Chromosome"/>
</dbReference>
<name>A0A4P8XRY9_9BACL</name>
<keyword evidence="2" id="KW-0812">Transmembrane</keyword>
<evidence type="ECO:0000313" key="4">
    <source>
        <dbReference type="Proteomes" id="UP000300879"/>
    </source>
</evidence>
<evidence type="ECO:0000256" key="2">
    <source>
        <dbReference type="SAM" id="Phobius"/>
    </source>
</evidence>
<gene>
    <name evidence="3" type="ORF">E6C60_3926</name>
</gene>
<protein>
    <submittedName>
        <fullName evidence="3">Uncharacterized protein</fullName>
    </submittedName>
</protein>
<dbReference type="KEGG" id="palo:E6C60_3926"/>
<accession>A0A4P8XRY9</accession>
<sequence>MKYLKYFYILLVGVTICSASLFSNIDASVRVPDDIRHYANDAGLEEFKKLISEDPIGFGYKDIEEVGQVTLGPGFQINWIDADKFANVKSSLIDVSKPTGQYEFIVLSNGEGKSFLTVERNGGRFRVISAGGDASGLSKSLAKMTSSLASASEHIELALIKDGNVRYLVTNVDGKEVNIPDFTSEKMALMSGMDQNQLWDSDKTISYLKQAQFQNVDPNTDGTRGYPITEKENSHK</sequence>
<feature type="transmembrane region" description="Helical" evidence="2">
    <location>
        <begin position="6"/>
        <end position="25"/>
    </location>
</feature>
<dbReference type="EMBL" id="CP040396">
    <property type="protein sequence ID" value="QCT04631.1"/>
    <property type="molecule type" value="Genomic_DNA"/>
</dbReference>
<reference evidence="3 4" key="1">
    <citation type="submission" date="2019-05" db="EMBL/GenBank/DDBJ databases">
        <authorList>
            <person name="Chen C."/>
        </authorList>
    </citation>
    <scope>NUCLEOTIDE SEQUENCE [LARGE SCALE GENOMIC DNA]</scope>
    <source>
        <strain evidence="3 4">HB172198</strain>
    </source>
</reference>